<dbReference type="HAMAP" id="MF_01161">
    <property type="entry name" value="tRNA_Ile_lys_synt"/>
    <property type="match status" value="1"/>
</dbReference>
<keyword evidence="9" id="KW-1185">Reference proteome</keyword>
<name>A0A9W9PG79_9EURO</name>
<keyword evidence="3" id="KW-0819">tRNA processing</keyword>
<evidence type="ECO:0000256" key="2">
    <source>
        <dbReference type="ARBA" id="ARBA00022598"/>
    </source>
</evidence>
<sequence>MATNPISTALFLSQFRRAWVLKRTLVPWDRDTSSQLPTRIGLAVSGGADSMAMAFLSREIERTAMAGEISVTALVVDHKAREESSLEARTVAGWLADLGISTKLLELDWSSFMQSADDPVGKEAHQWAPTAFETHARRLRYQAIGSACRDLGISTLLLGHHQDDLVETTLWRMARGARSAGLQGIKEMARIPECQGLFGISESGSSVKAYFKTDDLKNVESARSVLIADGGIFLCRPLLAFPKRHLLDTCHIHNIPYVNDPTNFDPTLTARNAIRHIRASHSLPLALQAPRITALCHTNGDSSKELLRLSNEFLASRCRILETHWDTGTMQIQVLDEKSSEDSLETKLSPAQLSTVQAFSLRRIAELVAPQPANHYTVNSYVPFVHQVFGSMNESGSAKNEKSSSFTCGGVLFSRAKPTREENIWTLGRQPLMKGKNPTSHLKIPIRSSPDLSSSRPIPDDALSWILWDHRFWFRILARTSTQDPSSDRVESHIPIAIRAFQESDYRRLGKSDAPTRGLVPKLKRVFKEQGPTKIRYTIPVLVRDMVPEIDDSEDKAGPLLAMPTTDFIFGGTRLEKSNEMEITHQGRTITLEWEWQYKMIDFEAARLMQGPIE</sequence>
<dbReference type="PANTHER" id="PTHR43033">
    <property type="entry name" value="TRNA(ILE)-LYSIDINE SYNTHASE-RELATED"/>
    <property type="match status" value="1"/>
</dbReference>
<dbReference type="PANTHER" id="PTHR43033:SF1">
    <property type="entry name" value="TRNA(ILE)-LYSIDINE SYNTHASE-RELATED"/>
    <property type="match status" value="1"/>
</dbReference>
<dbReference type="InterPro" id="IPR012795">
    <property type="entry name" value="tRNA_Ile_lys_synt_N"/>
</dbReference>
<dbReference type="OrthoDB" id="434144at2759"/>
<reference evidence="8" key="1">
    <citation type="submission" date="2022-11" db="EMBL/GenBank/DDBJ databases">
        <authorList>
            <person name="Petersen C."/>
        </authorList>
    </citation>
    <scope>NUCLEOTIDE SEQUENCE</scope>
    <source>
        <strain evidence="8">IBT 19713</strain>
    </source>
</reference>
<dbReference type="InterPro" id="IPR014729">
    <property type="entry name" value="Rossmann-like_a/b/a_fold"/>
</dbReference>
<evidence type="ECO:0000313" key="8">
    <source>
        <dbReference type="EMBL" id="KAJ5246226.1"/>
    </source>
</evidence>
<dbReference type="SUPFAM" id="SSF52402">
    <property type="entry name" value="Adenine nucleotide alpha hydrolases-like"/>
    <property type="match status" value="1"/>
</dbReference>
<dbReference type="GO" id="GO:0008033">
    <property type="term" value="P:tRNA processing"/>
    <property type="evidence" value="ECO:0007669"/>
    <property type="project" value="UniProtKB-KW"/>
</dbReference>
<keyword evidence="5" id="KW-0067">ATP-binding</keyword>
<dbReference type="CDD" id="cd01992">
    <property type="entry name" value="TilS_N"/>
    <property type="match status" value="1"/>
</dbReference>
<evidence type="ECO:0000256" key="6">
    <source>
        <dbReference type="ARBA" id="ARBA00048539"/>
    </source>
</evidence>
<comment type="catalytic activity">
    <reaction evidence="6">
        <text>cytidine(34) in tRNA(Ile2) + L-lysine + ATP = lysidine(34) in tRNA(Ile2) + AMP + diphosphate + H(+)</text>
        <dbReference type="Rhea" id="RHEA:43744"/>
        <dbReference type="Rhea" id="RHEA-COMP:10625"/>
        <dbReference type="Rhea" id="RHEA-COMP:10670"/>
        <dbReference type="ChEBI" id="CHEBI:15378"/>
        <dbReference type="ChEBI" id="CHEBI:30616"/>
        <dbReference type="ChEBI" id="CHEBI:32551"/>
        <dbReference type="ChEBI" id="CHEBI:33019"/>
        <dbReference type="ChEBI" id="CHEBI:82748"/>
        <dbReference type="ChEBI" id="CHEBI:83665"/>
        <dbReference type="ChEBI" id="CHEBI:456215"/>
        <dbReference type="EC" id="6.3.4.19"/>
    </reaction>
</comment>
<evidence type="ECO:0000256" key="5">
    <source>
        <dbReference type="ARBA" id="ARBA00022840"/>
    </source>
</evidence>
<feature type="domain" description="tRNA(Ile)-lysidine/2-thiocytidine synthase N-terminal" evidence="7">
    <location>
        <begin position="40"/>
        <end position="276"/>
    </location>
</feature>
<dbReference type="GO" id="GO:0032267">
    <property type="term" value="F:tRNA(Ile)-lysidine synthase activity"/>
    <property type="evidence" value="ECO:0007669"/>
    <property type="project" value="UniProtKB-EC"/>
</dbReference>
<dbReference type="GeneID" id="83197809"/>
<gene>
    <name evidence="8" type="ORF">N7468_001209</name>
</gene>
<dbReference type="EMBL" id="JAPQKS010000002">
    <property type="protein sequence ID" value="KAJ5246226.1"/>
    <property type="molecule type" value="Genomic_DNA"/>
</dbReference>
<evidence type="ECO:0000256" key="1">
    <source>
        <dbReference type="ARBA" id="ARBA00013267"/>
    </source>
</evidence>
<dbReference type="RefSeq" id="XP_058333647.1">
    <property type="nucleotide sequence ID" value="XM_058470506.1"/>
</dbReference>
<keyword evidence="4" id="KW-0547">Nucleotide-binding</keyword>
<reference evidence="8" key="2">
    <citation type="journal article" date="2023" name="IMA Fungus">
        <title>Comparative genomic study of the Penicillium genus elucidates a diverse pangenome and 15 lateral gene transfer events.</title>
        <authorList>
            <person name="Petersen C."/>
            <person name="Sorensen T."/>
            <person name="Nielsen M.R."/>
            <person name="Sondergaard T.E."/>
            <person name="Sorensen J.L."/>
            <person name="Fitzpatrick D.A."/>
            <person name="Frisvad J.C."/>
            <person name="Nielsen K.L."/>
        </authorList>
    </citation>
    <scope>NUCLEOTIDE SEQUENCE</scope>
    <source>
        <strain evidence="8">IBT 19713</strain>
    </source>
</reference>
<dbReference type="Gene3D" id="3.40.50.620">
    <property type="entry name" value="HUPs"/>
    <property type="match status" value="1"/>
</dbReference>
<organism evidence="8 9">
    <name type="scientific">Penicillium chermesinum</name>
    <dbReference type="NCBI Taxonomy" id="63820"/>
    <lineage>
        <taxon>Eukaryota</taxon>
        <taxon>Fungi</taxon>
        <taxon>Dikarya</taxon>
        <taxon>Ascomycota</taxon>
        <taxon>Pezizomycotina</taxon>
        <taxon>Eurotiomycetes</taxon>
        <taxon>Eurotiomycetidae</taxon>
        <taxon>Eurotiales</taxon>
        <taxon>Aspergillaceae</taxon>
        <taxon>Penicillium</taxon>
    </lineage>
</organism>
<dbReference type="Proteomes" id="UP001150941">
    <property type="component" value="Unassembled WGS sequence"/>
</dbReference>
<dbReference type="Pfam" id="PF01171">
    <property type="entry name" value="ATP_bind_3"/>
    <property type="match status" value="1"/>
</dbReference>
<dbReference type="InterPro" id="IPR011063">
    <property type="entry name" value="TilS/TtcA_N"/>
</dbReference>
<evidence type="ECO:0000259" key="7">
    <source>
        <dbReference type="Pfam" id="PF01171"/>
    </source>
</evidence>
<dbReference type="AlphaFoldDB" id="A0A9W9PG79"/>
<evidence type="ECO:0000313" key="9">
    <source>
        <dbReference type="Proteomes" id="UP001150941"/>
    </source>
</evidence>
<dbReference type="EC" id="6.3.4.19" evidence="1"/>
<keyword evidence="2" id="KW-0436">Ligase</keyword>
<evidence type="ECO:0000256" key="3">
    <source>
        <dbReference type="ARBA" id="ARBA00022694"/>
    </source>
</evidence>
<protein>
    <recommendedName>
        <fullName evidence="1">tRNA(Ile)-lysidine synthetase</fullName>
        <ecNumber evidence="1">6.3.4.19</ecNumber>
    </recommendedName>
</protein>
<comment type="caution">
    <text evidence="8">The sequence shown here is derived from an EMBL/GenBank/DDBJ whole genome shotgun (WGS) entry which is preliminary data.</text>
</comment>
<proteinExistence type="inferred from homology"/>
<dbReference type="InterPro" id="IPR012094">
    <property type="entry name" value="tRNA_Ile_lys_synt"/>
</dbReference>
<dbReference type="GO" id="GO:0005524">
    <property type="term" value="F:ATP binding"/>
    <property type="evidence" value="ECO:0007669"/>
    <property type="project" value="UniProtKB-KW"/>
</dbReference>
<evidence type="ECO:0000256" key="4">
    <source>
        <dbReference type="ARBA" id="ARBA00022741"/>
    </source>
</evidence>
<accession>A0A9W9PG79</accession>